<evidence type="ECO:0000313" key="4">
    <source>
        <dbReference type="Proteomes" id="UP000199459"/>
    </source>
</evidence>
<feature type="non-terminal residue" evidence="3">
    <location>
        <position position="1"/>
    </location>
</feature>
<reference evidence="3 4" key="1">
    <citation type="submission" date="2016-10" db="EMBL/GenBank/DDBJ databases">
        <authorList>
            <person name="de Groot N.N."/>
        </authorList>
    </citation>
    <scope>NUCLEOTIDE SEQUENCE [LARGE SCALE GENOMIC DNA]</scope>
    <source>
        <strain evidence="3 4">Nm22</strain>
    </source>
</reference>
<dbReference type="Pfam" id="PF18798">
    <property type="entry name" value="LPD3"/>
    <property type="match status" value="1"/>
</dbReference>
<dbReference type="InterPro" id="IPR040824">
    <property type="entry name" value="LPD3"/>
</dbReference>
<evidence type="ECO:0000259" key="2">
    <source>
        <dbReference type="Pfam" id="PF18798"/>
    </source>
</evidence>
<dbReference type="AlphaFoldDB" id="A0A1H8J3E5"/>
<name>A0A1H8J3E5_9PROT</name>
<dbReference type="Proteomes" id="UP000199459">
    <property type="component" value="Unassembled WGS sequence"/>
</dbReference>
<feature type="region of interest" description="Disordered" evidence="1">
    <location>
        <begin position="327"/>
        <end position="372"/>
    </location>
</feature>
<gene>
    <name evidence="3" type="ORF">SAMN05216325_1533</name>
</gene>
<dbReference type="EMBL" id="FOCP01000053">
    <property type="protein sequence ID" value="SEN75430.1"/>
    <property type="molecule type" value="Genomic_DNA"/>
</dbReference>
<proteinExistence type="predicted"/>
<protein>
    <recommendedName>
        <fullName evidence="2">Large polyvalent protein-associated domain-containing protein</fullName>
    </recommendedName>
</protein>
<sequence>SNDQFTVELLDKESSVWEDVGTVKTDLGKTAEQIAEEIEDIVSKQATDSELPVIDPKTPEGYAKIMADESLQLQYQDVLDSFFQERIVAVRNALRDLGWNGEKNATVLSKAVGETFYQFAFDYKQVGAGSNVVGITAVVKSVTGYGDISTVNPESRITDDLTKTPEQIAADIDASLPETSLTDQKEPVVVLSGKELGDFPDTEEGMRQLRSVAKQRLTNIIGEWVPCPALGGDVEIRKSGVKKTLTLSADIRKLKLVAAIESLIKSAKELNSTPPYGPSESNVIAYHTMRTLATIDGEDVAVRFVVKEDDKGKFHWDHTVHAPSAILDSVNRNGPEETDPFSDATYESEGLSNPARLAGDRPNLSTQDGDESVLDSVDDRREVFNLFIEGEEPEVIEDDEESEEIITAKDFLQSVIDGGKDAINLMDLLDEIDASSKALINAGLGSEYDDLIGKAAEKWAELDQQANG</sequence>
<dbReference type="RefSeq" id="WP_218144003.1">
    <property type="nucleotide sequence ID" value="NZ_FOCP01000053.1"/>
</dbReference>
<evidence type="ECO:0000256" key="1">
    <source>
        <dbReference type="SAM" id="MobiDB-lite"/>
    </source>
</evidence>
<organism evidence="3 4">
    <name type="scientific">Nitrosomonas marina</name>
    <dbReference type="NCBI Taxonomy" id="917"/>
    <lineage>
        <taxon>Bacteria</taxon>
        <taxon>Pseudomonadati</taxon>
        <taxon>Pseudomonadota</taxon>
        <taxon>Betaproteobacteria</taxon>
        <taxon>Nitrosomonadales</taxon>
        <taxon>Nitrosomonadaceae</taxon>
        <taxon>Nitrosomonas</taxon>
    </lineage>
</organism>
<feature type="domain" description="Large polyvalent protein-associated" evidence="2">
    <location>
        <begin position="205"/>
        <end position="315"/>
    </location>
</feature>
<accession>A0A1H8J3E5</accession>
<evidence type="ECO:0000313" key="3">
    <source>
        <dbReference type="EMBL" id="SEN75430.1"/>
    </source>
</evidence>